<gene>
    <name evidence="2" type="ORF">pVAPN2012_1180</name>
    <name evidence="3" type="ORF">pVAPN_1180</name>
</gene>
<reference evidence="2" key="1">
    <citation type="journal article" date="2015" name="Infect. Immun.">
        <title>An Invertron-Like Linear Plasmid Mediates Intracellular Survival and Virulence in Bovine Isolates of Rhodococcus equi.</title>
        <authorList>
            <person name="Valero-Rello A."/>
            <person name="Hapeshi A."/>
            <person name="Anastasi E."/>
            <person name="Alvarez S."/>
            <person name="Scortti M."/>
            <person name="Meijer W.G."/>
            <person name="MacArthur I."/>
            <person name="Vazquez-Boland J.A."/>
        </authorList>
    </citation>
    <scope>NUCLEOTIDE SEQUENCE</scope>
    <source>
        <strain evidence="3">PAM1571</strain>
        <strain evidence="2">PAM2012</strain>
        <plasmid evidence="3">pVAPN1571</plasmid>
        <plasmid evidence="2">pVAPN2012</plasmid>
    </source>
</reference>
<accession>A0A0F6WFS2</accession>
<keyword evidence="1" id="KW-0812">Transmembrane</keyword>
<geneLocation type="plasmid" evidence="3">
    <name>pVAPN1571</name>
</geneLocation>
<sequence length="53" mass="5823">MGAAAFVRDREAVGKLLTVAATIVVPYALWPLVMVWAVLYFSTSGVKRLATRR</sequence>
<keyword evidence="1" id="KW-1133">Transmembrane helix</keyword>
<feature type="transmembrane region" description="Helical" evidence="1">
    <location>
        <begin position="16"/>
        <end position="43"/>
    </location>
</feature>
<dbReference type="EMBL" id="KF439868">
    <property type="protein sequence ID" value="AKG90567.1"/>
    <property type="molecule type" value="Genomic_DNA"/>
</dbReference>
<proteinExistence type="predicted"/>
<dbReference type="AlphaFoldDB" id="A0A0F6WFS2"/>
<protein>
    <submittedName>
        <fullName evidence="2">Putative membrane protein</fullName>
    </submittedName>
</protein>
<evidence type="ECO:0000313" key="2">
    <source>
        <dbReference type="EMBL" id="AKF16070.1"/>
    </source>
</evidence>
<geneLocation type="plasmid" evidence="2">
    <name>pVAPN2012</name>
</geneLocation>
<evidence type="ECO:0000313" key="3">
    <source>
        <dbReference type="EMBL" id="AKG90567.1"/>
    </source>
</evidence>
<organism evidence="2">
    <name type="scientific">Rhodococcus hoagii</name>
    <name type="common">Corynebacterium equii</name>
    <dbReference type="NCBI Taxonomy" id="43767"/>
    <lineage>
        <taxon>Bacteria</taxon>
        <taxon>Bacillati</taxon>
        <taxon>Actinomycetota</taxon>
        <taxon>Actinomycetes</taxon>
        <taxon>Mycobacteriales</taxon>
        <taxon>Nocardiaceae</taxon>
        <taxon>Prescottella</taxon>
    </lineage>
</organism>
<keyword evidence="2" id="KW-0614">Plasmid</keyword>
<dbReference type="EMBL" id="KP851975">
    <property type="protein sequence ID" value="AKF16070.1"/>
    <property type="molecule type" value="Genomic_DNA"/>
</dbReference>
<dbReference type="RefSeq" id="WP_172686864.1">
    <property type="nucleotide sequence ID" value="NZ_AP024182.1"/>
</dbReference>
<name>A0A0F6WFS2_RHOHA</name>
<keyword evidence="1" id="KW-0472">Membrane</keyword>
<evidence type="ECO:0000256" key="1">
    <source>
        <dbReference type="SAM" id="Phobius"/>
    </source>
</evidence>